<dbReference type="InterPro" id="IPR049326">
    <property type="entry name" value="Rhodopsin_dom_fungi"/>
</dbReference>
<reference evidence="8" key="1">
    <citation type="journal article" date="2021" name="Nat. Commun.">
        <title>Genetic determinants of endophytism in the Arabidopsis root mycobiome.</title>
        <authorList>
            <person name="Mesny F."/>
            <person name="Miyauchi S."/>
            <person name="Thiergart T."/>
            <person name="Pickel B."/>
            <person name="Atanasova L."/>
            <person name="Karlsson M."/>
            <person name="Huettel B."/>
            <person name="Barry K.W."/>
            <person name="Haridas S."/>
            <person name="Chen C."/>
            <person name="Bauer D."/>
            <person name="Andreopoulos W."/>
            <person name="Pangilinan J."/>
            <person name="LaButti K."/>
            <person name="Riley R."/>
            <person name="Lipzen A."/>
            <person name="Clum A."/>
            <person name="Drula E."/>
            <person name="Henrissat B."/>
            <person name="Kohler A."/>
            <person name="Grigoriev I.V."/>
            <person name="Martin F.M."/>
            <person name="Hacquard S."/>
        </authorList>
    </citation>
    <scope>NUCLEOTIDE SEQUENCE</scope>
    <source>
        <strain evidence="8">MPI-CAGE-AT-0147</strain>
    </source>
</reference>
<protein>
    <recommendedName>
        <fullName evidence="7">Rhodopsin domain-containing protein</fullName>
    </recommendedName>
</protein>
<gene>
    <name evidence="8" type="ORF">EDB81DRAFT_905451</name>
</gene>
<feature type="domain" description="Rhodopsin" evidence="7">
    <location>
        <begin position="40"/>
        <end position="148"/>
    </location>
</feature>
<dbReference type="InterPro" id="IPR052337">
    <property type="entry name" value="SAT4-like"/>
</dbReference>
<keyword evidence="4 6" id="KW-0472">Membrane</keyword>
<keyword evidence="2 6" id="KW-0812">Transmembrane</keyword>
<dbReference type="GO" id="GO:0016020">
    <property type="term" value="C:membrane"/>
    <property type="evidence" value="ECO:0007669"/>
    <property type="project" value="UniProtKB-SubCell"/>
</dbReference>
<accession>A0A9P9E537</accession>
<dbReference type="AlphaFoldDB" id="A0A9P9E537"/>
<comment type="similarity">
    <text evidence="5">Belongs to the SAT4 family.</text>
</comment>
<evidence type="ECO:0000256" key="2">
    <source>
        <dbReference type="ARBA" id="ARBA00022692"/>
    </source>
</evidence>
<organism evidence="8 9">
    <name type="scientific">Dactylonectria macrodidyma</name>
    <dbReference type="NCBI Taxonomy" id="307937"/>
    <lineage>
        <taxon>Eukaryota</taxon>
        <taxon>Fungi</taxon>
        <taxon>Dikarya</taxon>
        <taxon>Ascomycota</taxon>
        <taxon>Pezizomycotina</taxon>
        <taxon>Sordariomycetes</taxon>
        <taxon>Hypocreomycetidae</taxon>
        <taxon>Hypocreales</taxon>
        <taxon>Nectriaceae</taxon>
        <taxon>Dactylonectria</taxon>
    </lineage>
</organism>
<feature type="transmembrane region" description="Helical" evidence="6">
    <location>
        <begin position="88"/>
        <end position="111"/>
    </location>
</feature>
<feature type="transmembrane region" description="Helical" evidence="6">
    <location>
        <begin position="123"/>
        <end position="143"/>
    </location>
</feature>
<keyword evidence="3 6" id="KW-1133">Transmembrane helix</keyword>
<comment type="caution">
    <text evidence="8">The sequence shown here is derived from an EMBL/GenBank/DDBJ whole genome shotgun (WGS) entry which is preliminary data.</text>
</comment>
<comment type="subcellular location">
    <subcellularLocation>
        <location evidence="1">Membrane</location>
        <topology evidence="1">Multi-pass membrane protein</topology>
    </subcellularLocation>
</comment>
<dbReference type="Pfam" id="PF20684">
    <property type="entry name" value="Fung_rhodopsin"/>
    <property type="match status" value="1"/>
</dbReference>
<dbReference type="PANTHER" id="PTHR33048">
    <property type="entry name" value="PTH11-LIKE INTEGRAL MEMBRANE PROTEIN (AFU_ORTHOLOGUE AFUA_5G11245)"/>
    <property type="match status" value="1"/>
</dbReference>
<dbReference type="EMBL" id="JAGMUV010000017">
    <property type="protein sequence ID" value="KAH7130866.1"/>
    <property type="molecule type" value="Genomic_DNA"/>
</dbReference>
<evidence type="ECO:0000256" key="5">
    <source>
        <dbReference type="ARBA" id="ARBA00038359"/>
    </source>
</evidence>
<evidence type="ECO:0000259" key="7">
    <source>
        <dbReference type="Pfam" id="PF20684"/>
    </source>
</evidence>
<keyword evidence="9" id="KW-1185">Reference proteome</keyword>
<evidence type="ECO:0000313" key="9">
    <source>
        <dbReference type="Proteomes" id="UP000738349"/>
    </source>
</evidence>
<sequence>MDPYASSNLSFRRWFAADPEVARQLLVPGSFNHKVLGAGACRPIRAIWDTSAGECAPPDVITSLSYLVSAASVVTYSMKKASKISISIILGIGATASIATIIRLPYIAVYYNPDDYLYNIGNVAIWCIFESGTGIVAGSLPSLRRLLKNWVDFDSSNGHSPEGITPYTGPNTMGVTSKIGSATRSQRFQMSKTATTIARLEEGRDWGGLTMIHQSDRSTSLSRWKCNS</sequence>
<evidence type="ECO:0000256" key="6">
    <source>
        <dbReference type="SAM" id="Phobius"/>
    </source>
</evidence>
<dbReference type="OrthoDB" id="9976870at2759"/>
<name>A0A9P9E537_9HYPO</name>
<proteinExistence type="inferred from homology"/>
<dbReference type="PANTHER" id="PTHR33048:SF96">
    <property type="entry name" value="INTEGRAL MEMBRANE PROTEIN"/>
    <property type="match status" value="1"/>
</dbReference>
<evidence type="ECO:0000256" key="4">
    <source>
        <dbReference type="ARBA" id="ARBA00023136"/>
    </source>
</evidence>
<evidence type="ECO:0000313" key="8">
    <source>
        <dbReference type="EMBL" id="KAH7130866.1"/>
    </source>
</evidence>
<evidence type="ECO:0000256" key="3">
    <source>
        <dbReference type="ARBA" id="ARBA00022989"/>
    </source>
</evidence>
<evidence type="ECO:0000256" key="1">
    <source>
        <dbReference type="ARBA" id="ARBA00004141"/>
    </source>
</evidence>
<dbReference type="Proteomes" id="UP000738349">
    <property type="component" value="Unassembled WGS sequence"/>
</dbReference>